<dbReference type="PANTHER" id="PTHR42709">
    <property type="entry name" value="ALKALINE PHOSPHATASE LIKE PROTEIN"/>
    <property type="match status" value="1"/>
</dbReference>
<feature type="transmembrane region" description="Helical" evidence="6">
    <location>
        <begin position="9"/>
        <end position="30"/>
    </location>
</feature>
<dbReference type="OrthoDB" id="5703869at2"/>
<evidence type="ECO:0000256" key="3">
    <source>
        <dbReference type="ARBA" id="ARBA00022692"/>
    </source>
</evidence>
<dbReference type="Proteomes" id="UP000000249">
    <property type="component" value="Chromosome 2"/>
</dbReference>
<feature type="transmembrane region" description="Helical" evidence="6">
    <location>
        <begin position="167"/>
        <end position="184"/>
    </location>
</feature>
<evidence type="ECO:0000256" key="2">
    <source>
        <dbReference type="ARBA" id="ARBA00022475"/>
    </source>
</evidence>
<name>A0A0H3AE27_VIBC3</name>
<dbReference type="KEGG" id="vco:VC0395_0595"/>
<dbReference type="PANTHER" id="PTHR42709:SF6">
    <property type="entry name" value="UNDECAPRENYL PHOSPHATE TRANSPORTER A"/>
    <property type="match status" value="1"/>
</dbReference>
<evidence type="ECO:0000256" key="6">
    <source>
        <dbReference type="SAM" id="Phobius"/>
    </source>
</evidence>
<dbReference type="InterPro" id="IPR032816">
    <property type="entry name" value="VTT_dom"/>
</dbReference>
<keyword evidence="2" id="KW-1003">Cell membrane</keyword>
<dbReference type="InterPro" id="IPR051311">
    <property type="entry name" value="DedA_domain"/>
</dbReference>
<organism evidence="8 9">
    <name type="scientific">Vibrio cholerae serotype O1 (strain ATCC 39541 / Classical Ogawa 395 / O395)</name>
    <dbReference type="NCBI Taxonomy" id="345073"/>
    <lineage>
        <taxon>Bacteria</taxon>
        <taxon>Pseudomonadati</taxon>
        <taxon>Pseudomonadota</taxon>
        <taxon>Gammaproteobacteria</taxon>
        <taxon>Vibrionales</taxon>
        <taxon>Vibrionaceae</taxon>
        <taxon>Vibrio</taxon>
    </lineage>
</organism>
<evidence type="ECO:0000256" key="1">
    <source>
        <dbReference type="ARBA" id="ARBA00004651"/>
    </source>
</evidence>
<keyword evidence="4 6" id="KW-1133">Transmembrane helix</keyword>
<keyword evidence="5 6" id="KW-0472">Membrane</keyword>
<evidence type="ECO:0000313" key="9">
    <source>
        <dbReference type="Proteomes" id="UP000000249"/>
    </source>
</evidence>
<gene>
    <name evidence="8" type="ordered locus">VC0395_0595</name>
</gene>
<dbReference type="GO" id="GO:0005886">
    <property type="term" value="C:plasma membrane"/>
    <property type="evidence" value="ECO:0007669"/>
    <property type="project" value="UniProtKB-SubCell"/>
</dbReference>
<dbReference type="EMBL" id="CP000626">
    <property type="protein sequence ID" value="ABQ18605.1"/>
    <property type="molecule type" value="Genomic_DNA"/>
</dbReference>
<evidence type="ECO:0000313" key="8">
    <source>
        <dbReference type="EMBL" id="ABQ18605.1"/>
    </source>
</evidence>
<accession>A0A0H3AE27</accession>
<sequence>MEAAFSEWLTLHSCSPFWVFLGIVVLSYLLEDVAIVTAAGLASQQLTPMPFALLAIFIGIATGDIVLYYLGRYSRYFRAMRYRLLTNPYFRQVRRRLLARPFINLFTIRFIPGLRTVGYTLSGYVALPLRLFTAAVLMATALWTVVVFFAIYQLGSQAWFQASEYRWWWLCLLVVLLLVFNRVFSAKMIKETA</sequence>
<evidence type="ECO:0000259" key="7">
    <source>
        <dbReference type="Pfam" id="PF09335"/>
    </source>
</evidence>
<dbReference type="Pfam" id="PF09335">
    <property type="entry name" value="VTT_dom"/>
    <property type="match status" value="1"/>
</dbReference>
<feature type="domain" description="VTT" evidence="7">
    <location>
        <begin position="35"/>
        <end position="152"/>
    </location>
</feature>
<dbReference type="eggNOG" id="COG0586">
    <property type="taxonomic scope" value="Bacteria"/>
</dbReference>
<protein>
    <recommendedName>
        <fullName evidence="7">VTT domain-containing protein</fullName>
    </recommendedName>
</protein>
<feature type="transmembrane region" description="Helical" evidence="6">
    <location>
        <begin position="50"/>
        <end position="71"/>
    </location>
</feature>
<dbReference type="KEGG" id="vcr:VC395_A0661"/>
<keyword evidence="3 6" id="KW-0812">Transmembrane</keyword>
<dbReference type="RefSeq" id="WP_000386912.1">
    <property type="nucleotide sequence ID" value="NC_009456.1"/>
</dbReference>
<evidence type="ECO:0000256" key="5">
    <source>
        <dbReference type="ARBA" id="ARBA00023136"/>
    </source>
</evidence>
<proteinExistence type="predicted"/>
<reference evidence="8 9" key="1">
    <citation type="submission" date="2007-03" db="EMBL/GenBank/DDBJ databases">
        <authorList>
            <person name="Heidelberg J."/>
        </authorList>
    </citation>
    <scope>NUCLEOTIDE SEQUENCE [LARGE SCALE GENOMIC DNA]</scope>
    <source>
        <strain evidence="9">ATCC 39541 / Classical Ogawa 395 / O395</strain>
    </source>
</reference>
<feature type="transmembrane region" description="Helical" evidence="6">
    <location>
        <begin position="131"/>
        <end position="155"/>
    </location>
</feature>
<dbReference type="PATRIC" id="fig|345073.21.peg.3397"/>
<comment type="subcellular location">
    <subcellularLocation>
        <location evidence="1">Cell membrane</location>
        <topology evidence="1">Multi-pass membrane protein</topology>
    </subcellularLocation>
</comment>
<evidence type="ECO:0000256" key="4">
    <source>
        <dbReference type="ARBA" id="ARBA00022989"/>
    </source>
</evidence>
<dbReference type="AlphaFoldDB" id="A0A0H3AE27"/>